<feature type="signal peptide" evidence="2">
    <location>
        <begin position="1"/>
        <end position="27"/>
    </location>
</feature>
<accession>A0A5C4LF02</accession>
<feature type="region of interest" description="Disordered" evidence="1">
    <location>
        <begin position="95"/>
        <end position="116"/>
    </location>
</feature>
<dbReference type="AlphaFoldDB" id="A0A5C4LF02"/>
<organism evidence="3 4">
    <name type="scientific">Methylobacterium terricola</name>
    <dbReference type="NCBI Taxonomy" id="2583531"/>
    <lineage>
        <taxon>Bacteria</taxon>
        <taxon>Pseudomonadati</taxon>
        <taxon>Pseudomonadota</taxon>
        <taxon>Alphaproteobacteria</taxon>
        <taxon>Hyphomicrobiales</taxon>
        <taxon>Methylobacteriaceae</taxon>
        <taxon>Methylobacterium</taxon>
    </lineage>
</organism>
<reference evidence="3 4" key="1">
    <citation type="submission" date="2019-06" db="EMBL/GenBank/DDBJ databases">
        <title>Genome of Methylobacterium sp. 17Sr1-39.</title>
        <authorList>
            <person name="Seo T."/>
        </authorList>
    </citation>
    <scope>NUCLEOTIDE SEQUENCE [LARGE SCALE GENOMIC DNA]</scope>
    <source>
        <strain evidence="3 4">17Sr1-39</strain>
    </source>
</reference>
<evidence type="ECO:0000256" key="1">
    <source>
        <dbReference type="SAM" id="MobiDB-lite"/>
    </source>
</evidence>
<comment type="caution">
    <text evidence="3">The sequence shown here is derived from an EMBL/GenBank/DDBJ whole genome shotgun (WGS) entry which is preliminary data.</text>
</comment>
<gene>
    <name evidence="3" type="ORF">FF100_19575</name>
</gene>
<dbReference type="EMBL" id="VDDA01000009">
    <property type="protein sequence ID" value="TNC11330.1"/>
    <property type="molecule type" value="Genomic_DNA"/>
</dbReference>
<dbReference type="Proteomes" id="UP000305267">
    <property type="component" value="Unassembled WGS sequence"/>
</dbReference>
<dbReference type="RefSeq" id="WP_139037364.1">
    <property type="nucleotide sequence ID" value="NZ_VDDA01000009.1"/>
</dbReference>
<keyword evidence="4" id="KW-1185">Reference proteome</keyword>
<protein>
    <submittedName>
        <fullName evidence="3">Uncharacterized protein</fullName>
    </submittedName>
</protein>
<name>A0A5C4LF02_9HYPH</name>
<sequence>MGRVRMGGAVRLLAGIIAFGLAGPAAAADLPEPGYWPEPRPAPGPAPAPRYFPRGDSDASPATRGQAACLDFVPTNAPGDPTYVGSPFGLGKPSYYGFPPPRGVDDPYGRRLSRRC</sequence>
<evidence type="ECO:0000256" key="2">
    <source>
        <dbReference type="SAM" id="SignalP"/>
    </source>
</evidence>
<feature type="compositionally biased region" description="Pro residues" evidence="1">
    <location>
        <begin position="34"/>
        <end position="50"/>
    </location>
</feature>
<dbReference type="OrthoDB" id="7998243at2"/>
<feature type="region of interest" description="Disordered" evidence="1">
    <location>
        <begin position="30"/>
        <end position="66"/>
    </location>
</feature>
<evidence type="ECO:0000313" key="3">
    <source>
        <dbReference type="EMBL" id="TNC11330.1"/>
    </source>
</evidence>
<proteinExistence type="predicted"/>
<keyword evidence="2" id="KW-0732">Signal</keyword>
<feature type="chain" id="PRO_5022963842" evidence="2">
    <location>
        <begin position="28"/>
        <end position="116"/>
    </location>
</feature>
<evidence type="ECO:0000313" key="4">
    <source>
        <dbReference type="Proteomes" id="UP000305267"/>
    </source>
</evidence>